<dbReference type="Proteomes" id="UP000001307">
    <property type="component" value="Unassembled WGS sequence"/>
</dbReference>
<dbReference type="OrthoDB" id="10066958at2759"/>
<feature type="region of interest" description="Disordered" evidence="8">
    <location>
        <begin position="379"/>
        <end position="469"/>
    </location>
</feature>
<dbReference type="AlphaFoldDB" id="E4XGS5"/>
<dbReference type="PROSITE" id="PS00518">
    <property type="entry name" value="ZF_RING_1"/>
    <property type="match status" value="1"/>
</dbReference>
<dbReference type="Gene3D" id="3.30.40.10">
    <property type="entry name" value="Zinc/RING finger domain, C3HC4 (zinc finger)"/>
    <property type="match status" value="1"/>
</dbReference>
<dbReference type="InterPro" id="IPR011042">
    <property type="entry name" value="6-blade_b-propeller_TolB-like"/>
</dbReference>
<dbReference type="PROSITE" id="PS50089">
    <property type="entry name" value="ZF_RING_2"/>
    <property type="match status" value="1"/>
</dbReference>
<dbReference type="InterPro" id="IPR013083">
    <property type="entry name" value="Znf_RING/FYVE/PHD"/>
</dbReference>
<feature type="compositionally biased region" description="Low complexity" evidence="8">
    <location>
        <begin position="771"/>
        <end position="787"/>
    </location>
</feature>
<feature type="compositionally biased region" description="Low complexity" evidence="8">
    <location>
        <begin position="446"/>
        <end position="455"/>
    </location>
</feature>
<evidence type="ECO:0000256" key="5">
    <source>
        <dbReference type="ARBA" id="ARBA00022771"/>
    </source>
</evidence>
<dbReference type="Gene3D" id="3.30.160.60">
    <property type="entry name" value="Classic Zinc Finger"/>
    <property type="match status" value="1"/>
</dbReference>
<dbReference type="PANTHER" id="PTHR25462">
    <property type="entry name" value="BONUS, ISOFORM C-RELATED"/>
    <property type="match status" value="1"/>
</dbReference>
<dbReference type="InterPro" id="IPR047153">
    <property type="entry name" value="TRIM45/56/19-like"/>
</dbReference>
<evidence type="ECO:0000256" key="7">
    <source>
        <dbReference type="PROSITE-ProRule" id="PRU00024"/>
    </source>
</evidence>
<evidence type="ECO:0000256" key="8">
    <source>
        <dbReference type="SAM" id="MobiDB-lite"/>
    </source>
</evidence>
<dbReference type="SUPFAM" id="SSF57850">
    <property type="entry name" value="RING/U-box"/>
    <property type="match status" value="1"/>
</dbReference>
<dbReference type="CDD" id="cd19757">
    <property type="entry name" value="Bbox1"/>
    <property type="match status" value="1"/>
</dbReference>
<dbReference type="SUPFAM" id="SSF101898">
    <property type="entry name" value="NHL repeat"/>
    <property type="match status" value="1"/>
</dbReference>
<feature type="region of interest" description="Disordered" evidence="8">
    <location>
        <begin position="771"/>
        <end position="803"/>
    </location>
</feature>
<gene>
    <name evidence="11" type="ORF">GSOID_T00010690001</name>
</gene>
<sequence length="825" mass="92560">MSKSMISVLEMALPDSWLMECQLCGNFSIDQRTLMCGHSFCLSCLECRMETTKAVQPDSEEETRVECPQCGISTKLSASVRDLPMDPLIALYSAVPSQHMNDMTIDEISLPNCDTCPEGVKRGATHKCIECSDWLCGECAQFHRRTKLTRGHLVLTLEEIKSGKHDEEIRNRAKVFCQVHLSEETRLFCLDCNLPVCQLCECYQEHKVILIKDAMADKLADFEASLGDVHRKAELLRAELKHMTRIEEQLIKEKKKALRESQIIAQDAHSAIDSWLERIVLEINSQFTHDSDICQEKREVLTCRDRQLRRCGDFIARVVQIGTPSEIIQLQRAKNAIENLLYTSNIEIPSNSTAYHVNHAERLMDIDLGTFEVVQPEISMIEESSPESTKLPQTVELKRPDSIHSSGSDSGITEEPPSLPPKKTPRSMSSSSIQPSAETHEVLHLPPKSASSNKKPSPEPAAPLPMPPTKQAKQIVLKNPSVRLLMKLGDIEKDVTLGSSPLIEVSQTGEIFLLDLQNAKLIIYNQKGKLLRHFKFALKGVPFEPTSFCLYGDKLALTYEDSLVLASPIDGHLLKRVVDGGIAKPTAITACFKKKELVVFDSSNQKITIMTENGRFLAQLPTVHPNDTTLPQSSCLMLRDDELLMLDSANNSIKVFNSKSKSSSFSRILHPSGLDEISGMTLSPDNNLYISNCWTQSILKVDQNTSETAILADRNCGLDFPKIFRFFNDRLIVAEEFSSTVKIFVVEECLEDSKCVDDILEETDKICASMNKQNRNTNQNSNLSPNLVSENSLKKSDGNTKKKKKVTFPENFNSILRRHEHVIEL</sequence>
<keyword evidence="12" id="KW-1185">Reference proteome</keyword>
<dbReference type="PROSITE" id="PS50119">
    <property type="entry name" value="ZF_BBOX"/>
    <property type="match status" value="1"/>
</dbReference>
<dbReference type="InParanoid" id="E4XGS5"/>
<name>E4XGS5_OIKDI</name>
<dbReference type="EC" id="2.3.2.27" evidence="3"/>
<proteinExistence type="inferred from homology"/>
<dbReference type="Gene3D" id="2.120.10.30">
    <property type="entry name" value="TolB, C-terminal domain"/>
    <property type="match status" value="1"/>
</dbReference>
<accession>E4XGS5</accession>
<dbReference type="PANTHER" id="PTHR25462:SF296">
    <property type="entry name" value="MEIOTIC P26, ISOFORM F"/>
    <property type="match status" value="1"/>
</dbReference>
<dbReference type="InterPro" id="IPR001841">
    <property type="entry name" value="Znf_RING"/>
</dbReference>
<dbReference type="GO" id="GO:0008270">
    <property type="term" value="F:zinc ion binding"/>
    <property type="evidence" value="ECO:0007669"/>
    <property type="project" value="UniProtKB-KW"/>
</dbReference>
<keyword evidence="6" id="KW-0862">Zinc</keyword>
<evidence type="ECO:0000256" key="4">
    <source>
        <dbReference type="ARBA" id="ARBA00022723"/>
    </source>
</evidence>
<protein>
    <recommendedName>
        <fullName evidence="3">RING-type E3 ubiquitin transferase</fullName>
        <ecNumber evidence="3">2.3.2.27</ecNumber>
    </recommendedName>
</protein>
<reference evidence="11" key="1">
    <citation type="journal article" date="2010" name="Science">
        <title>Plasticity of animal genome architecture unmasked by rapid evolution of a pelagic tunicate.</title>
        <authorList>
            <person name="Denoeud F."/>
            <person name="Henriet S."/>
            <person name="Mungpakdee S."/>
            <person name="Aury J.M."/>
            <person name="Da Silva C."/>
            <person name="Brinkmann H."/>
            <person name="Mikhaleva J."/>
            <person name="Olsen L.C."/>
            <person name="Jubin C."/>
            <person name="Canestro C."/>
            <person name="Bouquet J.M."/>
            <person name="Danks G."/>
            <person name="Poulain J."/>
            <person name="Campsteijn C."/>
            <person name="Adamski M."/>
            <person name="Cross I."/>
            <person name="Yadetie F."/>
            <person name="Muffato M."/>
            <person name="Louis A."/>
            <person name="Butcher S."/>
            <person name="Tsagkogeorga G."/>
            <person name="Konrad A."/>
            <person name="Singh S."/>
            <person name="Jensen M.F."/>
            <person name="Cong E.H."/>
            <person name="Eikeseth-Otteraa H."/>
            <person name="Noel B."/>
            <person name="Anthouard V."/>
            <person name="Porcel B.M."/>
            <person name="Kachouri-Lafond R."/>
            <person name="Nishino A."/>
            <person name="Ugolini M."/>
            <person name="Chourrout P."/>
            <person name="Nishida H."/>
            <person name="Aasland R."/>
            <person name="Huzurbazar S."/>
            <person name="Westhof E."/>
            <person name="Delsuc F."/>
            <person name="Lehrach H."/>
            <person name="Reinhardt R."/>
            <person name="Weissenbach J."/>
            <person name="Roy S.W."/>
            <person name="Artiguenave F."/>
            <person name="Postlethwait J.H."/>
            <person name="Manak J.R."/>
            <person name="Thompson E.M."/>
            <person name="Jaillon O."/>
            <person name="Du Pasquier L."/>
            <person name="Boudinot P."/>
            <person name="Liberles D.A."/>
            <person name="Volff J.N."/>
            <person name="Philippe H."/>
            <person name="Lenhard B."/>
            <person name="Roest Crollius H."/>
            <person name="Wincker P."/>
            <person name="Chourrout D."/>
        </authorList>
    </citation>
    <scope>NUCLEOTIDE SEQUENCE [LARGE SCALE GENOMIC DNA]</scope>
</reference>
<evidence type="ECO:0000259" key="9">
    <source>
        <dbReference type="PROSITE" id="PS50089"/>
    </source>
</evidence>
<dbReference type="SMART" id="SM00336">
    <property type="entry name" value="BBOX"/>
    <property type="match status" value="2"/>
</dbReference>
<keyword evidence="4" id="KW-0479">Metal-binding</keyword>
<dbReference type="SUPFAM" id="SSF57845">
    <property type="entry name" value="B-box zinc-binding domain"/>
    <property type="match status" value="1"/>
</dbReference>
<evidence type="ECO:0000256" key="1">
    <source>
        <dbReference type="ARBA" id="ARBA00000900"/>
    </source>
</evidence>
<feature type="compositionally biased region" description="Low complexity" evidence="8">
    <location>
        <begin position="379"/>
        <end position="388"/>
    </location>
</feature>
<dbReference type="GO" id="GO:0061630">
    <property type="term" value="F:ubiquitin protein ligase activity"/>
    <property type="evidence" value="ECO:0007669"/>
    <property type="project" value="UniProtKB-EC"/>
</dbReference>
<comment type="catalytic activity">
    <reaction evidence="1">
        <text>S-ubiquitinyl-[E2 ubiquitin-conjugating enzyme]-L-cysteine + [acceptor protein]-L-lysine = [E2 ubiquitin-conjugating enzyme]-L-cysteine + N(6)-ubiquitinyl-[acceptor protein]-L-lysine.</text>
        <dbReference type="EC" id="2.3.2.27"/>
    </reaction>
</comment>
<organism evidence="11">
    <name type="scientific">Oikopleura dioica</name>
    <name type="common">Tunicate</name>
    <dbReference type="NCBI Taxonomy" id="34765"/>
    <lineage>
        <taxon>Eukaryota</taxon>
        <taxon>Metazoa</taxon>
        <taxon>Chordata</taxon>
        <taxon>Tunicata</taxon>
        <taxon>Appendicularia</taxon>
        <taxon>Copelata</taxon>
        <taxon>Oikopleuridae</taxon>
        <taxon>Oikopleura</taxon>
    </lineage>
</organism>
<comment type="similarity">
    <text evidence="2">Belongs to the TRIM/RBCC family.</text>
</comment>
<evidence type="ECO:0000259" key="10">
    <source>
        <dbReference type="PROSITE" id="PS50119"/>
    </source>
</evidence>
<evidence type="ECO:0000313" key="12">
    <source>
        <dbReference type="Proteomes" id="UP000001307"/>
    </source>
</evidence>
<keyword evidence="5 7" id="KW-0863">Zinc-finger</keyword>
<evidence type="ECO:0000256" key="6">
    <source>
        <dbReference type="ARBA" id="ARBA00022833"/>
    </source>
</evidence>
<feature type="domain" description="B box-type" evidence="10">
    <location>
        <begin position="172"/>
        <end position="207"/>
    </location>
</feature>
<evidence type="ECO:0000313" key="11">
    <source>
        <dbReference type="EMBL" id="CBY09873.1"/>
    </source>
</evidence>
<feature type="domain" description="RING-type" evidence="9">
    <location>
        <begin position="21"/>
        <end position="70"/>
    </location>
</feature>
<dbReference type="SMART" id="SM00184">
    <property type="entry name" value="RING"/>
    <property type="match status" value="1"/>
</dbReference>
<evidence type="ECO:0000256" key="3">
    <source>
        <dbReference type="ARBA" id="ARBA00012483"/>
    </source>
</evidence>
<evidence type="ECO:0000256" key="2">
    <source>
        <dbReference type="ARBA" id="ARBA00008518"/>
    </source>
</evidence>
<dbReference type="EMBL" id="FN653049">
    <property type="protein sequence ID" value="CBY09873.1"/>
    <property type="molecule type" value="Genomic_DNA"/>
</dbReference>
<dbReference type="InterPro" id="IPR000315">
    <property type="entry name" value="Znf_B-box"/>
</dbReference>
<dbReference type="InterPro" id="IPR017907">
    <property type="entry name" value="Znf_RING_CS"/>
</dbReference>
<feature type="compositionally biased region" description="Pro residues" evidence="8">
    <location>
        <begin position="458"/>
        <end position="468"/>
    </location>
</feature>